<dbReference type="RefSeq" id="WP_276658649.1">
    <property type="nucleotide sequence ID" value="NZ_SSFD01000164.1"/>
</dbReference>
<keyword evidence="12 13" id="KW-0648">Protein biosynthesis</keyword>
<sequence>MAQYVMSMLRVSKVVPPKRQIIKDISLSFFPGAKIGLLGLNGSGKSTVLRIMAGVDKEYDGEVQWLAGQRIGYLPQEPELDPAKTVKEEVEAALGEIMEARQKLEEVYAAYAEPDADFDKLAEEQAKYENILSTAGSDVETQMEIAADALRLPPWDAVIGKLSGGEKRRVALCKLLLSKPDMLLLDEPTNHLDAESVEWLEQFLTRFPGTVVAVTHDRYFLDNAAEWILELDRGHGIPWKGNYSSWLEQKGDRLAQEAKQEAAHQKAMKTELEWARSNPKARQAKSKARLARYEEMASVEYQRRNETQEIFIPPGERLGDKVIEFHGVSKAFGDKLLMDNVSFAIPPGAIVGIIGPNGAGKSTLFKMIEGRDKPDSGTVEIGATVKIAAVDQTREGLANDKTVFDAISDGADVLTVGRFEMPSRAYIGRFNFKGGDQQKIVGNLSGGERGRLHLAKTLIQGGNVLLLDEPSNDLDVETLRALEDALLEFAGCALVISHDRWFLDRICTHILAAEGDSQWFFFEGNYQEYEEDKRKRLGEEGAKPKRIRYKPIAR</sequence>
<keyword evidence="14" id="KW-0175">Coiled coil</keyword>
<dbReference type="HAMAP" id="MF_00847">
    <property type="entry name" value="EttA"/>
    <property type="match status" value="1"/>
</dbReference>
<comment type="catalytic activity">
    <reaction evidence="13">
        <text>ATP + H2O = ADP + phosphate + H(+)</text>
        <dbReference type="Rhea" id="RHEA:13065"/>
        <dbReference type="ChEBI" id="CHEBI:15377"/>
        <dbReference type="ChEBI" id="CHEBI:15378"/>
        <dbReference type="ChEBI" id="CHEBI:30616"/>
        <dbReference type="ChEBI" id="CHEBI:43474"/>
        <dbReference type="ChEBI" id="CHEBI:456216"/>
    </reaction>
</comment>
<keyword evidence="9 13" id="KW-0067">ATP-binding</keyword>
<dbReference type="EMBL" id="SSFD01000164">
    <property type="protein sequence ID" value="TXH84925.1"/>
    <property type="molecule type" value="Genomic_DNA"/>
</dbReference>
<dbReference type="InterPro" id="IPR003593">
    <property type="entry name" value="AAA+_ATPase"/>
</dbReference>
<dbReference type="SMART" id="SM00382">
    <property type="entry name" value="AAA"/>
    <property type="match status" value="2"/>
</dbReference>
<feature type="compositionally biased region" description="Basic residues" evidence="15">
    <location>
        <begin position="544"/>
        <end position="554"/>
    </location>
</feature>
<dbReference type="InterPro" id="IPR032781">
    <property type="entry name" value="ABC_tran_Xtn"/>
</dbReference>
<evidence type="ECO:0000256" key="14">
    <source>
        <dbReference type="SAM" id="Coils"/>
    </source>
</evidence>
<comment type="caution">
    <text evidence="13">Lacks conserved residue(s) required for the propagation of feature annotation.</text>
</comment>
<evidence type="ECO:0000256" key="8">
    <source>
        <dbReference type="ARBA" id="ARBA00022801"/>
    </source>
</evidence>
<evidence type="ECO:0000256" key="6">
    <source>
        <dbReference type="ARBA" id="ARBA00022737"/>
    </source>
</evidence>
<comment type="domain">
    <text evidence="13">The P-site tRNA interaction motif (PtIM domain) probably interacts with the P-site tRNA(fMet) as well as the 23S rRNA.</text>
</comment>
<keyword evidence="3 13" id="KW-0963">Cytoplasm</keyword>
<keyword evidence="4 13" id="KW-0820">tRNA-binding</keyword>
<dbReference type="GO" id="GO:0000049">
    <property type="term" value="F:tRNA binding"/>
    <property type="evidence" value="ECO:0007669"/>
    <property type="project" value="UniProtKB-UniRule"/>
</dbReference>
<evidence type="ECO:0000256" key="7">
    <source>
        <dbReference type="ARBA" id="ARBA00022741"/>
    </source>
</evidence>
<dbReference type="PROSITE" id="PS50893">
    <property type="entry name" value="ABC_TRANSPORTER_2"/>
    <property type="match status" value="2"/>
</dbReference>
<proteinExistence type="inferred from homology"/>
<dbReference type="InterPro" id="IPR022374">
    <property type="entry name" value="EttA"/>
</dbReference>
<dbReference type="CDD" id="cd03221">
    <property type="entry name" value="ABCF_EF-3"/>
    <property type="match status" value="2"/>
</dbReference>
<evidence type="ECO:0000256" key="13">
    <source>
        <dbReference type="HAMAP-Rule" id="MF_00847"/>
    </source>
</evidence>
<comment type="caution">
    <text evidence="17">The sequence shown here is derived from an EMBL/GenBank/DDBJ whole genome shotgun (WGS) entry which is preliminary data.</text>
</comment>
<keyword evidence="7 13" id="KW-0547">Nucleotide-binding</keyword>
<evidence type="ECO:0000256" key="11">
    <source>
        <dbReference type="ARBA" id="ARBA00022884"/>
    </source>
</evidence>
<dbReference type="Gene3D" id="3.40.50.300">
    <property type="entry name" value="P-loop containing nucleotide triphosphate hydrolases"/>
    <property type="match status" value="2"/>
</dbReference>
<evidence type="ECO:0000256" key="12">
    <source>
        <dbReference type="ARBA" id="ARBA00022917"/>
    </source>
</evidence>
<evidence type="ECO:0000256" key="2">
    <source>
        <dbReference type="ARBA" id="ARBA00022475"/>
    </source>
</evidence>
<comment type="similarity">
    <text evidence="1 13">Belongs to the ABC transporter superfamily. ABCF family. Translational throttle EttA subfamily.</text>
</comment>
<dbReference type="GO" id="GO:0045900">
    <property type="term" value="P:negative regulation of translational elongation"/>
    <property type="evidence" value="ECO:0007669"/>
    <property type="project" value="UniProtKB-UniRule"/>
</dbReference>
<keyword evidence="11 13" id="KW-0694">RNA-binding</keyword>
<dbReference type="GO" id="GO:0005737">
    <property type="term" value="C:cytoplasm"/>
    <property type="evidence" value="ECO:0007669"/>
    <property type="project" value="UniProtKB-SubCell"/>
</dbReference>
<evidence type="ECO:0000259" key="16">
    <source>
        <dbReference type="PROSITE" id="PS50893"/>
    </source>
</evidence>
<evidence type="ECO:0000256" key="1">
    <source>
        <dbReference type="ARBA" id="ARBA00005868"/>
    </source>
</evidence>
<evidence type="ECO:0000313" key="18">
    <source>
        <dbReference type="Proteomes" id="UP000321192"/>
    </source>
</evidence>
<dbReference type="PANTHER" id="PTHR43858">
    <property type="entry name" value="ENERGY-DEPENDENT TRANSLATIONAL THROTTLE PROTEIN ETTA"/>
    <property type="match status" value="1"/>
</dbReference>
<dbReference type="GO" id="GO:0019843">
    <property type="term" value="F:rRNA binding"/>
    <property type="evidence" value="ECO:0007669"/>
    <property type="project" value="UniProtKB-UniRule"/>
</dbReference>
<feature type="region of interest" description="Disordered" evidence="15">
    <location>
        <begin position="533"/>
        <end position="554"/>
    </location>
</feature>
<keyword evidence="5 13" id="KW-0699">rRNA-binding</keyword>
<keyword evidence="10 13" id="KW-0810">Translation regulation</keyword>
<dbReference type="InterPro" id="IPR017871">
    <property type="entry name" value="ABC_transporter-like_CS"/>
</dbReference>
<dbReference type="FunFam" id="3.40.50.300:FF:000183">
    <property type="entry name" value="ABC transporter ATP-binding protein yjjK"/>
    <property type="match status" value="1"/>
</dbReference>
<protein>
    <recommendedName>
        <fullName evidence="13">Energy-dependent translational throttle protein EttA</fullName>
        <ecNumber evidence="13">3.6.1.-</ecNumber>
    </recommendedName>
    <alternativeName>
        <fullName evidence="13">Translational regulatory factor EttA</fullName>
    </alternativeName>
</protein>
<comment type="subunit">
    <text evidence="13">Monomer. Probably contacts ribosomal proteins L1, L5, L33 and S7, the 16S and 23S rRNA and the P-site containing tRNA(fMet).</text>
</comment>
<comment type="domain">
    <text evidence="13">The arm domain is inserted in the first ABC transporter domain. Probably contacts ribosomal protein L1.</text>
</comment>
<dbReference type="PANTHER" id="PTHR43858:SF1">
    <property type="entry name" value="ABC TRANSPORTER-RELATED PROTEIN"/>
    <property type="match status" value="1"/>
</dbReference>
<dbReference type="Pfam" id="PF12848">
    <property type="entry name" value="ABC_tran_Xtn"/>
    <property type="match status" value="1"/>
</dbReference>
<evidence type="ECO:0000256" key="4">
    <source>
        <dbReference type="ARBA" id="ARBA00022555"/>
    </source>
</evidence>
<gene>
    <name evidence="13 17" type="primary">ettA</name>
    <name evidence="17" type="ORF">E6Q80_10590</name>
</gene>
<evidence type="ECO:0000256" key="5">
    <source>
        <dbReference type="ARBA" id="ARBA00022730"/>
    </source>
</evidence>
<evidence type="ECO:0000256" key="3">
    <source>
        <dbReference type="ARBA" id="ARBA00022490"/>
    </source>
</evidence>
<comment type="function">
    <text evidence="13">A translation factor that gates the progression of the 70S ribosomal initiation complex (IC, containing tRNA(fMet) in the P-site) into the translation elongation cycle by using a mechanism sensitive to the ATP/ADP ratio. Binds to the 70S ribosome E-site where it modulates the state of the translating ribosome during subunit translocation. ATP hydrolysis probably frees it from the ribosome, which can enter the elongation phase.</text>
</comment>
<dbReference type="GO" id="GO:0006412">
    <property type="term" value="P:translation"/>
    <property type="evidence" value="ECO:0007669"/>
    <property type="project" value="UniProtKB-KW"/>
</dbReference>
<dbReference type="InterPro" id="IPR003439">
    <property type="entry name" value="ABC_transporter-like_ATP-bd"/>
</dbReference>
<feature type="coiled-coil region" evidence="14">
    <location>
        <begin position="83"/>
        <end position="110"/>
    </location>
</feature>
<keyword evidence="8 13" id="KW-0378">Hydrolase</keyword>
<dbReference type="FunFam" id="3.40.50.300:FF:000011">
    <property type="entry name" value="Putative ABC transporter ATP-binding component"/>
    <property type="match status" value="1"/>
</dbReference>
<feature type="domain" description="ABC transporter" evidence="16">
    <location>
        <begin position="6"/>
        <end position="258"/>
    </location>
</feature>
<dbReference type="InterPro" id="IPR027417">
    <property type="entry name" value="P-loop_NTPase"/>
</dbReference>
<dbReference type="Proteomes" id="UP000321192">
    <property type="component" value="Unassembled WGS sequence"/>
</dbReference>
<dbReference type="SUPFAM" id="SSF52540">
    <property type="entry name" value="P-loop containing nucleoside triphosphate hydrolases"/>
    <property type="match status" value="2"/>
</dbReference>
<dbReference type="AlphaFoldDB" id="A0A5C7SQ35"/>
<keyword evidence="2" id="KW-0472">Membrane</keyword>
<dbReference type="NCBIfam" id="NF008775">
    <property type="entry name" value="PRK11819.1"/>
    <property type="match status" value="1"/>
</dbReference>
<evidence type="ECO:0000256" key="15">
    <source>
        <dbReference type="SAM" id="MobiDB-lite"/>
    </source>
</evidence>
<dbReference type="NCBIfam" id="TIGR03719">
    <property type="entry name" value="ABC_ABC_ChvD"/>
    <property type="match status" value="1"/>
</dbReference>
<comment type="subcellular location">
    <subcellularLocation>
        <location evidence="13">Cytoplasm</location>
    </subcellularLocation>
    <text evidence="13">Associates with ribosomes and polysomes.</text>
</comment>
<keyword evidence="6 13" id="KW-0677">Repeat</keyword>
<dbReference type="GO" id="GO:0043022">
    <property type="term" value="F:ribosome binding"/>
    <property type="evidence" value="ECO:0007669"/>
    <property type="project" value="UniProtKB-UniRule"/>
</dbReference>
<reference evidence="17 18" key="1">
    <citation type="submission" date="2018-09" db="EMBL/GenBank/DDBJ databases">
        <title>Metagenome Assembled Genomes from an Advanced Water Purification Facility.</title>
        <authorList>
            <person name="Stamps B.W."/>
            <person name="Spear J.R."/>
        </authorList>
    </citation>
    <scope>NUCLEOTIDE SEQUENCE [LARGE SCALE GENOMIC DNA]</scope>
    <source>
        <strain evidence="17">Bin_27_1</strain>
    </source>
</reference>
<evidence type="ECO:0000256" key="10">
    <source>
        <dbReference type="ARBA" id="ARBA00022845"/>
    </source>
</evidence>
<feature type="region of interest" description="PtIM" evidence="13">
    <location>
        <begin position="241"/>
        <end position="321"/>
    </location>
</feature>
<dbReference type="EC" id="3.6.1.-" evidence="13"/>
<dbReference type="PROSITE" id="PS00211">
    <property type="entry name" value="ABC_TRANSPORTER_1"/>
    <property type="match status" value="1"/>
</dbReference>
<dbReference type="GO" id="GO:0005524">
    <property type="term" value="F:ATP binding"/>
    <property type="evidence" value="ECO:0007669"/>
    <property type="project" value="UniProtKB-UniRule"/>
</dbReference>
<keyword evidence="2" id="KW-1003">Cell membrane</keyword>
<organism evidence="17 18">
    <name type="scientific">Thauera aminoaromatica</name>
    <dbReference type="NCBI Taxonomy" id="164330"/>
    <lineage>
        <taxon>Bacteria</taxon>
        <taxon>Pseudomonadati</taxon>
        <taxon>Pseudomonadota</taxon>
        <taxon>Betaproteobacteria</taxon>
        <taxon>Rhodocyclales</taxon>
        <taxon>Zoogloeaceae</taxon>
        <taxon>Thauera</taxon>
    </lineage>
</organism>
<feature type="domain" description="ABC transporter" evidence="16">
    <location>
        <begin position="323"/>
        <end position="549"/>
    </location>
</feature>
<dbReference type="Pfam" id="PF00005">
    <property type="entry name" value="ABC_tran"/>
    <property type="match status" value="2"/>
</dbReference>
<accession>A0A5C7SQ35</accession>
<evidence type="ECO:0000256" key="9">
    <source>
        <dbReference type="ARBA" id="ARBA00022840"/>
    </source>
</evidence>
<feature type="binding site" evidence="13">
    <location>
        <begin position="355"/>
        <end position="362"/>
    </location>
    <ligand>
        <name>ATP</name>
        <dbReference type="ChEBI" id="CHEBI:30616"/>
        <label>2</label>
    </ligand>
</feature>
<feature type="compositionally biased region" description="Basic and acidic residues" evidence="15">
    <location>
        <begin position="533"/>
        <end position="543"/>
    </location>
</feature>
<name>A0A5C7SQ35_THASP</name>
<evidence type="ECO:0000313" key="17">
    <source>
        <dbReference type="EMBL" id="TXH84925.1"/>
    </source>
</evidence>
<feature type="region of interest" description="Arm" evidence="13">
    <location>
        <begin position="95"/>
        <end position="139"/>
    </location>
</feature>
<dbReference type="GO" id="GO:0016887">
    <property type="term" value="F:ATP hydrolysis activity"/>
    <property type="evidence" value="ECO:0007669"/>
    <property type="project" value="UniProtKB-UniRule"/>
</dbReference>